<proteinExistence type="predicted"/>
<feature type="chain" id="PRO_5019165776" evidence="1">
    <location>
        <begin position="28"/>
        <end position="209"/>
    </location>
</feature>
<reference evidence="2 3" key="1">
    <citation type="journal article" date="2018" name="PLoS Genet.">
        <title>Population sequencing reveals clonal diversity and ancestral inbreeding in the grapevine cultivar Chardonnay.</title>
        <authorList>
            <person name="Roach M.J."/>
            <person name="Johnson D.L."/>
            <person name="Bohlmann J."/>
            <person name="van Vuuren H.J."/>
            <person name="Jones S.J."/>
            <person name="Pretorius I.S."/>
            <person name="Schmidt S.A."/>
            <person name="Borneman A.R."/>
        </authorList>
    </citation>
    <scope>NUCLEOTIDE SEQUENCE [LARGE SCALE GENOMIC DNA]</scope>
    <source>
        <strain evidence="3">cv. Chardonnay</strain>
        <tissue evidence="2">Leaf</tissue>
    </source>
</reference>
<dbReference type="AlphaFoldDB" id="A0A438JLD9"/>
<keyword evidence="1" id="KW-0732">Signal</keyword>
<dbReference type="PANTHER" id="PTHR45181">
    <property type="entry name" value="HEAT SHOCK PROTEIN DNAJ WITH TETRATRICOPEPTIDE REPEAT-CONTAINING PROTEIN"/>
    <property type="match status" value="1"/>
</dbReference>
<comment type="caution">
    <text evidence="2">The sequence shown here is derived from an EMBL/GenBank/DDBJ whole genome shotgun (WGS) entry which is preliminary data.</text>
</comment>
<dbReference type="PANTHER" id="PTHR45181:SF8">
    <property type="entry name" value="HEAT SHOCK PROTEIN DNAJ WITH TETRATRICOPEPTIDE REPEAT-CONTAINING PROTEIN"/>
    <property type="match status" value="1"/>
</dbReference>
<evidence type="ECO:0000313" key="2">
    <source>
        <dbReference type="EMBL" id="RVX09752.1"/>
    </source>
</evidence>
<sequence>MIGGVRKNPYVCLSLLVCFSIIERGLGDGCMGRFRSMKREEKGRVVWMSFLGQIFIFHPGVKRSEYDLEEEIRNSRRETSLSGTSRSSSDAQSYSFERNTNGRYWQETWKTYGNSYSRWGADDGEYEKLEICGWVSLDWESNQKAWLVPGDDHVGASSTLPMGGSDFRGDGIVLEQSISIKEIALIHLPFPSSNSFNILSTSTGTYPNE</sequence>
<dbReference type="EMBL" id="QGNW01000037">
    <property type="protein sequence ID" value="RVX09752.1"/>
    <property type="molecule type" value="Genomic_DNA"/>
</dbReference>
<dbReference type="Proteomes" id="UP000288805">
    <property type="component" value="Unassembled WGS sequence"/>
</dbReference>
<accession>A0A438JLD9</accession>
<gene>
    <name evidence="2" type="ORF">CK203_012455</name>
</gene>
<organism evidence="2 3">
    <name type="scientific">Vitis vinifera</name>
    <name type="common">Grape</name>
    <dbReference type="NCBI Taxonomy" id="29760"/>
    <lineage>
        <taxon>Eukaryota</taxon>
        <taxon>Viridiplantae</taxon>
        <taxon>Streptophyta</taxon>
        <taxon>Embryophyta</taxon>
        <taxon>Tracheophyta</taxon>
        <taxon>Spermatophyta</taxon>
        <taxon>Magnoliopsida</taxon>
        <taxon>eudicotyledons</taxon>
        <taxon>Gunneridae</taxon>
        <taxon>Pentapetalae</taxon>
        <taxon>rosids</taxon>
        <taxon>Vitales</taxon>
        <taxon>Vitaceae</taxon>
        <taxon>Viteae</taxon>
        <taxon>Vitis</taxon>
    </lineage>
</organism>
<name>A0A438JLD9_VITVI</name>
<feature type="signal peptide" evidence="1">
    <location>
        <begin position="1"/>
        <end position="27"/>
    </location>
</feature>
<evidence type="ECO:0000256" key="1">
    <source>
        <dbReference type="SAM" id="SignalP"/>
    </source>
</evidence>
<evidence type="ECO:0000313" key="3">
    <source>
        <dbReference type="Proteomes" id="UP000288805"/>
    </source>
</evidence>
<protein>
    <submittedName>
        <fullName evidence="2">Uncharacterized protein</fullName>
    </submittedName>
</protein>